<dbReference type="Gene3D" id="3.40.50.300">
    <property type="entry name" value="P-loop containing nucleotide triphosphate hydrolases"/>
    <property type="match status" value="1"/>
</dbReference>
<organism evidence="5 6">
    <name type="scientific">Nesterenkonia aerolata</name>
    <dbReference type="NCBI Taxonomy" id="3074079"/>
    <lineage>
        <taxon>Bacteria</taxon>
        <taxon>Bacillati</taxon>
        <taxon>Actinomycetota</taxon>
        <taxon>Actinomycetes</taxon>
        <taxon>Micrococcales</taxon>
        <taxon>Micrococcaceae</taxon>
        <taxon>Nesterenkonia</taxon>
    </lineage>
</organism>
<name>A0ABU2DT69_9MICC</name>
<feature type="domain" description="ABC transporter" evidence="4">
    <location>
        <begin position="21"/>
        <end position="253"/>
    </location>
</feature>
<dbReference type="SMART" id="SM00382">
    <property type="entry name" value="AAA"/>
    <property type="match status" value="1"/>
</dbReference>
<dbReference type="PROSITE" id="PS00211">
    <property type="entry name" value="ABC_TRANSPORTER_1"/>
    <property type="match status" value="1"/>
</dbReference>
<dbReference type="EMBL" id="JAVKGR010000010">
    <property type="protein sequence ID" value="MDR8019685.1"/>
    <property type="molecule type" value="Genomic_DNA"/>
</dbReference>
<keyword evidence="3 5" id="KW-0067">ATP-binding</keyword>
<dbReference type="InterPro" id="IPR027417">
    <property type="entry name" value="P-loop_NTPase"/>
</dbReference>
<dbReference type="PANTHER" id="PTHR42781">
    <property type="entry name" value="SPERMIDINE/PUTRESCINE IMPORT ATP-BINDING PROTEIN POTA"/>
    <property type="match status" value="1"/>
</dbReference>
<evidence type="ECO:0000256" key="2">
    <source>
        <dbReference type="ARBA" id="ARBA00022741"/>
    </source>
</evidence>
<keyword evidence="1" id="KW-0813">Transport</keyword>
<evidence type="ECO:0000313" key="5">
    <source>
        <dbReference type="EMBL" id="MDR8019685.1"/>
    </source>
</evidence>
<protein>
    <submittedName>
        <fullName evidence="5">ABC transporter ATP-binding protein</fullName>
    </submittedName>
</protein>
<evidence type="ECO:0000259" key="4">
    <source>
        <dbReference type="PROSITE" id="PS50893"/>
    </source>
</evidence>
<dbReference type="InterPro" id="IPR017871">
    <property type="entry name" value="ABC_transporter-like_CS"/>
</dbReference>
<dbReference type="InterPro" id="IPR003593">
    <property type="entry name" value="AAA+_ATPase"/>
</dbReference>
<dbReference type="SUPFAM" id="SSF52540">
    <property type="entry name" value="P-loop containing nucleoside triphosphate hydrolases"/>
    <property type="match status" value="1"/>
</dbReference>
<evidence type="ECO:0000256" key="1">
    <source>
        <dbReference type="ARBA" id="ARBA00022448"/>
    </source>
</evidence>
<reference evidence="5 6" key="1">
    <citation type="submission" date="2023-09" db="EMBL/GenBank/DDBJ databases">
        <title>Description of three actinobacteria isolated from air of manufacturing shop in a pharmaceutical factory.</title>
        <authorList>
            <person name="Zhang D.-F."/>
        </authorList>
    </citation>
    <scope>NUCLEOTIDE SEQUENCE [LARGE SCALE GENOMIC DNA]</scope>
    <source>
        <strain evidence="5 6">LY-0111</strain>
    </source>
</reference>
<accession>A0ABU2DT69</accession>
<dbReference type="Pfam" id="PF00005">
    <property type="entry name" value="ABC_tran"/>
    <property type="match status" value="1"/>
</dbReference>
<evidence type="ECO:0000256" key="3">
    <source>
        <dbReference type="ARBA" id="ARBA00022840"/>
    </source>
</evidence>
<dbReference type="PANTHER" id="PTHR42781:SF4">
    <property type="entry name" value="SPERMIDINE_PUTRESCINE IMPORT ATP-BINDING PROTEIN POTA"/>
    <property type="match status" value="1"/>
</dbReference>
<sequence length="368" mass="39589">MTASAEQATVLQTTALQATALQCRGISYRYPGTTRAALEDIDVDTPAGSITALVGPSGCGKTTLLKLVGGVLRPNQGSIRIGERDMTRVPVQRRQIGWVPQQYALFDHLDVKANIAFGLRAQKRPSAERRRRVAELLELCQIQDLADRSVDDLSGGQRQRVAIARALAPYPQVLLLDEPLAALDPQLRGRLRADLSAMIRAAGVTTIMVTHDQDEALAMSDHLVLMNAGRIEQSGTPEQVWHRPGTSWAAEFLGGATVVAVEDRPRAGRVRISAGVEIPVRDDGGDGVAVRALDFAAAPASQGEVPDVGGELALGTVLAMEFGGDRYRGRVRLETGLELPCTASEYMEVGTQVSVRATHHREIPEVTL</sequence>
<dbReference type="RefSeq" id="WP_310548678.1">
    <property type="nucleotide sequence ID" value="NZ_JAVKGR010000010.1"/>
</dbReference>
<dbReference type="PROSITE" id="PS50893">
    <property type="entry name" value="ABC_TRANSPORTER_2"/>
    <property type="match status" value="1"/>
</dbReference>
<dbReference type="Proteomes" id="UP001251870">
    <property type="component" value="Unassembled WGS sequence"/>
</dbReference>
<gene>
    <name evidence="5" type="ORF">RIL96_08930</name>
</gene>
<dbReference type="InterPro" id="IPR050093">
    <property type="entry name" value="ABC_SmlMolc_Importer"/>
</dbReference>
<evidence type="ECO:0000313" key="6">
    <source>
        <dbReference type="Proteomes" id="UP001251870"/>
    </source>
</evidence>
<keyword evidence="2" id="KW-0547">Nucleotide-binding</keyword>
<dbReference type="GO" id="GO:0005524">
    <property type="term" value="F:ATP binding"/>
    <property type="evidence" value="ECO:0007669"/>
    <property type="project" value="UniProtKB-KW"/>
</dbReference>
<proteinExistence type="predicted"/>
<comment type="caution">
    <text evidence="5">The sequence shown here is derived from an EMBL/GenBank/DDBJ whole genome shotgun (WGS) entry which is preliminary data.</text>
</comment>
<dbReference type="InterPro" id="IPR003439">
    <property type="entry name" value="ABC_transporter-like_ATP-bd"/>
</dbReference>
<keyword evidence="6" id="KW-1185">Reference proteome</keyword>